<feature type="transmembrane region" description="Helical" evidence="8">
    <location>
        <begin position="181"/>
        <end position="202"/>
    </location>
</feature>
<feature type="transmembrane region" description="Helical" evidence="8">
    <location>
        <begin position="67"/>
        <end position="88"/>
    </location>
</feature>
<dbReference type="PROSITE" id="PS00217">
    <property type="entry name" value="SUGAR_TRANSPORT_2"/>
    <property type="match status" value="1"/>
</dbReference>
<feature type="transmembrane region" description="Helical" evidence="8">
    <location>
        <begin position="429"/>
        <end position="450"/>
    </location>
</feature>
<dbReference type="EMBL" id="SDOV01000004">
    <property type="protein sequence ID" value="KAH7642465.1"/>
    <property type="molecule type" value="Genomic_DNA"/>
</dbReference>
<feature type="transmembrane region" description="Helical" evidence="8">
    <location>
        <begin position="120"/>
        <end position="144"/>
    </location>
</feature>
<comment type="similarity">
    <text evidence="7">Belongs to the major facilitator superfamily. Sugar transporter (TC 2.A.1.1) family. Trehalose transporter subfamily.</text>
</comment>
<dbReference type="FunFam" id="1.20.1250.20:FF:000055">
    <property type="entry name" value="Facilitated trehalose transporter Tret1-2 homolog"/>
    <property type="match status" value="1"/>
</dbReference>
<organism evidence="10">
    <name type="scientific">Dermatophagoides farinae</name>
    <name type="common">American house dust mite</name>
    <dbReference type="NCBI Taxonomy" id="6954"/>
    <lineage>
        <taxon>Eukaryota</taxon>
        <taxon>Metazoa</taxon>
        <taxon>Ecdysozoa</taxon>
        <taxon>Arthropoda</taxon>
        <taxon>Chelicerata</taxon>
        <taxon>Arachnida</taxon>
        <taxon>Acari</taxon>
        <taxon>Acariformes</taxon>
        <taxon>Sarcoptiformes</taxon>
        <taxon>Astigmata</taxon>
        <taxon>Psoroptidia</taxon>
        <taxon>Analgoidea</taxon>
        <taxon>Pyroglyphidae</taxon>
        <taxon>Dermatophagoidinae</taxon>
        <taxon>Dermatophagoides</taxon>
    </lineage>
</organism>
<evidence type="ECO:0000256" key="1">
    <source>
        <dbReference type="ARBA" id="ARBA00004651"/>
    </source>
</evidence>
<evidence type="ECO:0000313" key="10">
    <source>
        <dbReference type="EMBL" id="KAH7642465.1"/>
    </source>
</evidence>
<dbReference type="PANTHER" id="PTHR48021:SF1">
    <property type="entry name" value="GH07001P-RELATED"/>
    <property type="match status" value="1"/>
</dbReference>
<feature type="transmembrane region" description="Helical" evidence="8">
    <location>
        <begin position="462"/>
        <end position="480"/>
    </location>
</feature>
<feature type="transmembrane region" description="Helical" evidence="8">
    <location>
        <begin position="390"/>
        <end position="417"/>
    </location>
</feature>
<dbReference type="InterPro" id="IPR005828">
    <property type="entry name" value="MFS_sugar_transport-like"/>
</dbReference>
<keyword evidence="4 8" id="KW-1133">Transmembrane helix</keyword>
<dbReference type="GO" id="GO:0022857">
    <property type="term" value="F:transmembrane transporter activity"/>
    <property type="evidence" value="ECO:0007669"/>
    <property type="project" value="InterPro"/>
</dbReference>
<dbReference type="InterPro" id="IPR020846">
    <property type="entry name" value="MFS_dom"/>
</dbReference>
<dbReference type="InterPro" id="IPR036259">
    <property type="entry name" value="MFS_trans_sf"/>
</dbReference>
<accession>A0A9D4P0B8</accession>
<reference evidence="10" key="1">
    <citation type="submission" date="2020-06" db="EMBL/GenBank/DDBJ databases">
        <authorList>
            <person name="Ji K."/>
            <person name="Li J."/>
        </authorList>
    </citation>
    <scope>NUCLEOTIDE SEQUENCE</scope>
    <source>
        <strain evidence="10">JKM2019</strain>
        <tissue evidence="10">Whole body</tissue>
    </source>
</reference>
<dbReference type="Proteomes" id="UP000828236">
    <property type="component" value="Unassembled WGS sequence"/>
</dbReference>
<sequence length="511" mass="56774">MPIQHNMADTTLLIEDQHHRNPKYFLAALSAWIGSFSMGTVLGYSAPALASFKQQGSHIHLNSFTDSIFASLMPFGAIIGSICAGFFTESFGRKGTLIFTTLPFVSGWILIAYSGNFDSLATLMIGRFITGFCCGLISLTVPVYIGETCDPAKRGFFGSGFQLTVTLGIVLTYIIGKYFIWSDLALFLTAFPLLLLLTILFMPESPVWLLKKGRISEATEANMFLHGAEGSRRVAVDITIPATYVIPQDSNENGIASAAAAGIGDGVYINGNASIVQQFRLFSLSKYYKPLYIAIALMFFQQFSGVNAMIFFMTSIFESSNFESISPSDSTIIVGFIQVLATLLACFLSDKFGRRFLMIISSIGGHLSLIPMIIYYYIVDKHHGNDLNVHYGWIPIVSLMFFIISFSLGLGPIPWLIMGEILPFNVKKLSSIIVSSFNWFCAFIIITFYYKLVETVGSQFTYLMFSFICLSCAIFNIIYLPETKGKSFQEIEDLFTQNQVTRSHNNESHNE</sequence>
<evidence type="ECO:0000256" key="3">
    <source>
        <dbReference type="ARBA" id="ARBA00022692"/>
    </source>
</evidence>
<dbReference type="InterPro" id="IPR003663">
    <property type="entry name" value="Sugar/inositol_transpt"/>
</dbReference>
<evidence type="ECO:0000259" key="9">
    <source>
        <dbReference type="PROSITE" id="PS50850"/>
    </source>
</evidence>
<proteinExistence type="inferred from homology"/>
<comment type="subcellular location">
    <subcellularLocation>
        <location evidence="1">Cell membrane</location>
        <topology evidence="1">Multi-pass membrane protein</topology>
    </subcellularLocation>
</comment>
<dbReference type="Gene3D" id="1.20.1250.20">
    <property type="entry name" value="MFS general substrate transporter like domains"/>
    <property type="match status" value="1"/>
</dbReference>
<keyword evidence="2" id="KW-1003">Cell membrane</keyword>
<gene>
    <name evidence="10" type="ORF">HUG17_5510</name>
</gene>
<dbReference type="PRINTS" id="PR00171">
    <property type="entry name" value="SUGRTRNSPORT"/>
</dbReference>
<feature type="transmembrane region" description="Helical" evidence="8">
    <location>
        <begin position="291"/>
        <end position="312"/>
    </location>
</feature>
<reference evidence="10" key="2">
    <citation type="journal article" date="2021" name="World Allergy Organ. J.">
        <title>Chromosome-level assembly of Dermatophagoides farinae genome and transcriptome reveals two novel allergens Der f 37 and Der f 39.</title>
        <authorList>
            <person name="Chen J."/>
            <person name="Cai Z."/>
            <person name="Fan D."/>
            <person name="Hu J."/>
            <person name="Hou Y."/>
            <person name="He Y."/>
            <person name="Zhang Z."/>
            <person name="Zhao Z."/>
            <person name="Gao P."/>
            <person name="Hu W."/>
            <person name="Sun J."/>
            <person name="Li J."/>
            <person name="Ji K."/>
        </authorList>
    </citation>
    <scope>NUCLEOTIDE SEQUENCE</scope>
    <source>
        <strain evidence="10">JKM2019</strain>
    </source>
</reference>
<dbReference type="Pfam" id="PF00083">
    <property type="entry name" value="Sugar_tr"/>
    <property type="match status" value="1"/>
</dbReference>
<evidence type="ECO:0000256" key="7">
    <source>
        <dbReference type="ARBA" id="ARBA00024348"/>
    </source>
</evidence>
<protein>
    <submittedName>
        <fullName evidence="10">Facilitated trehalose transporter tret1-like protein</fullName>
    </submittedName>
</protein>
<feature type="transmembrane region" description="Helical" evidence="8">
    <location>
        <begin position="356"/>
        <end position="378"/>
    </location>
</feature>
<feature type="transmembrane region" description="Helical" evidence="8">
    <location>
        <begin position="332"/>
        <end position="349"/>
    </location>
</feature>
<dbReference type="SUPFAM" id="SSF103473">
    <property type="entry name" value="MFS general substrate transporter"/>
    <property type="match status" value="1"/>
</dbReference>
<dbReference type="PANTHER" id="PTHR48021">
    <property type="match status" value="1"/>
</dbReference>
<evidence type="ECO:0000256" key="6">
    <source>
        <dbReference type="ARBA" id="ARBA00023180"/>
    </source>
</evidence>
<comment type="caution">
    <text evidence="10">The sequence shown here is derived from an EMBL/GenBank/DDBJ whole genome shotgun (WGS) entry which is preliminary data.</text>
</comment>
<dbReference type="GO" id="GO:0005886">
    <property type="term" value="C:plasma membrane"/>
    <property type="evidence" value="ECO:0007669"/>
    <property type="project" value="UniProtKB-SubCell"/>
</dbReference>
<evidence type="ECO:0000256" key="8">
    <source>
        <dbReference type="SAM" id="Phobius"/>
    </source>
</evidence>
<keyword evidence="6" id="KW-0325">Glycoprotein</keyword>
<feature type="transmembrane region" description="Helical" evidence="8">
    <location>
        <begin position="24"/>
        <end position="47"/>
    </location>
</feature>
<evidence type="ECO:0000256" key="2">
    <source>
        <dbReference type="ARBA" id="ARBA00022475"/>
    </source>
</evidence>
<evidence type="ECO:0000256" key="5">
    <source>
        <dbReference type="ARBA" id="ARBA00023136"/>
    </source>
</evidence>
<dbReference type="AlphaFoldDB" id="A0A9D4P0B8"/>
<dbReference type="InterPro" id="IPR005829">
    <property type="entry name" value="Sugar_transporter_CS"/>
</dbReference>
<dbReference type="InterPro" id="IPR050549">
    <property type="entry name" value="MFS_Trehalose_Transporter"/>
</dbReference>
<keyword evidence="3 8" id="KW-0812">Transmembrane</keyword>
<evidence type="ECO:0000256" key="4">
    <source>
        <dbReference type="ARBA" id="ARBA00022989"/>
    </source>
</evidence>
<feature type="transmembrane region" description="Helical" evidence="8">
    <location>
        <begin position="95"/>
        <end position="114"/>
    </location>
</feature>
<feature type="domain" description="Major facilitator superfamily (MFS) profile" evidence="9">
    <location>
        <begin position="23"/>
        <end position="484"/>
    </location>
</feature>
<keyword evidence="5 8" id="KW-0472">Membrane</keyword>
<dbReference type="PROSITE" id="PS50850">
    <property type="entry name" value="MFS"/>
    <property type="match status" value="1"/>
</dbReference>
<feature type="transmembrane region" description="Helical" evidence="8">
    <location>
        <begin position="156"/>
        <end position="175"/>
    </location>
</feature>
<name>A0A9D4P0B8_DERFA</name>